<evidence type="ECO:0000313" key="2">
    <source>
        <dbReference type="EMBL" id="ATV60565.1"/>
    </source>
</evidence>
<accession>A0AAD0ALF0</accession>
<dbReference type="AlphaFoldDB" id="A0AAD0ALF0"/>
<dbReference type="Gene3D" id="2.30.110.10">
    <property type="entry name" value="Electron Transport, Fmn-binding Protein, Chain A"/>
    <property type="match status" value="1"/>
</dbReference>
<evidence type="ECO:0000259" key="1">
    <source>
        <dbReference type="Pfam" id="PF22696"/>
    </source>
</evidence>
<reference evidence="2 3" key="1">
    <citation type="submission" date="2017-11" db="EMBL/GenBank/DDBJ databases">
        <title>Genome sequencing of Fusobacterium periodonticum KCOM 1263.</title>
        <authorList>
            <person name="Kook J.-K."/>
            <person name="Park S.-N."/>
            <person name="Lim Y.K."/>
        </authorList>
    </citation>
    <scope>NUCLEOTIDE SEQUENCE [LARGE SCALE GENOMIC DNA]</scope>
    <source>
        <strain evidence="2 3">KCOM 1263</strain>
    </source>
</reference>
<feature type="domain" description="Pyridoxamine 5'-phosphate oxidase-like" evidence="1">
    <location>
        <begin position="12"/>
        <end position="130"/>
    </location>
</feature>
<dbReference type="InterPro" id="IPR012349">
    <property type="entry name" value="Split_barrel_FMN-bd"/>
</dbReference>
<organism evidence="2 3">
    <name type="scientific">Fusobacterium pseudoperiodonticum</name>
    <dbReference type="NCBI Taxonomy" id="2663009"/>
    <lineage>
        <taxon>Bacteria</taxon>
        <taxon>Fusobacteriati</taxon>
        <taxon>Fusobacteriota</taxon>
        <taxon>Fusobacteriia</taxon>
        <taxon>Fusobacteriales</taxon>
        <taxon>Fusobacteriaceae</taxon>
        <taxon>Fusobacterium</taxon>
    </lineage>
</organism>
<dbReference type="Pfam" id="PF22696">
    <property type="entry name" value="Putative_PNPOx_2"/>
    <property type="match status" value="1"/>
</dbReference>
<gene>
    <name evidence="2" type="ORF">CTM74_00945</name>
</gene>
<keyword evidence="3" id="KW-1185">Reference proteome</keyword>
<evidence type="ECO:0000313" key="3">
    <source>
        <dbReference type="Proteomes" id="UP000228552"/>
    </source>
</evidence>
<dbReference type="InterPro" id="IPR055196">
    <property type="entry name" value="Putative_PNPOx_2"/>
</dbReference>
<dbReference type="SUPFAM" id="SSF50475">
    <property type="entry name" value="FMN-binding split barrel"/>
    <property type="match status" value="1"/>
</dbReference>
<dbReference type="Proteomes" id="UP000228552">
    <property type="component" value="Chromosome"/>
</dbReference>
<dbReference type="RefSeq" id="WP_099986342.1">
    <property type="nucleotide sequence ID" value="NZ_CP024700.1"/>
</dbReference>
<dbReference type="EMBL" id="CP024700">
    <property type="protein sequence ID" value="ATV60565.1"/>
    <property type="molecule type" value="Genomic_DNA"/>
</dbReference>
<proteinExistence type="predicted"/>
<protein>
    <submittedName>
        <fullName evidence="2">Pyridoxamine 5-phosphate oxidase</fullName>
    </submittedName>
</protein>
<sequence length="142" mass="16957">MEAKKEFLRMINECDEIALATSIHDMPNVRIVNYYYDQDNNIMYFATYKGREKISEFWKNNNVAFTTIPMKKGVREQVRARGHVRESEKTIIDLREEFSNKMSDFAEIIDKYSEELKVYEIRFTEATVTLDSRTYEKIKIDN</sequence>
<name>A0AAD0ALF0_9FUSO</name>